<dbReference type="Proteomes" id="UP001154061">
    <property type="component" value="Unassembled WGS sequence"/>
</dbReference>
<evidence type="ECO:0000313" key="1">
    <source>
        <dbReference type="EMBL" id="MDF9744718.1"/>
    </source>
</evidence>
<dbReference type="RefSeq" id="WP_277520200.1">
    <property type="nucleotide sequence ID" value="NZ_JAMQOT010000001.1"/>
</dbReference>
<accession>A0A9Q4L0R6</accession>
<gene>
    <name evidence="1" type="ORF">NDI89_03880</name>
</gene>
<dbReference type="AlphaFoldDB" id="A0A9Q4L0R6"/>
<dbReference type="CDD" id="cd00298">
    <property type="entry name" value="ACD_sHsps_p23-like"/>
    <property type="match status" value="1"/>
</dbReference>
<name>A0A9Q4L0R6_9EURY</name>
<keyword evidence="2" id="KW-1185">Reference proteome</keyword>
<evidence type="ECO:0000313" key="2">
    <source>
        <dbReference type="Proteomes" id="UP001154061"/>
    </source>
</evidence>
<proteinExistence type="predicted"/>
<dbReference type="InterPro" id="IPR008978">
    <property type="entry name" value="HSP20-like_chaperone"/>
</dbReference>
<reference evidence="1" key="1">
    <citation type="submission" date="2022-06" db="EMBL/GenBank/DDBJ databases">
        <title>Natrinema sp. a new haloarchaeum isolate from saline soil.</title>
        <authorList>
            <person name="Strakova D."/>
            <person name="Galisteo C."/>
            <person name="Sanchez-Porro C."/>
            <person name="Ventosa A."/>
        </authorList>
    </citation>
    <scope>NUCLEOTIDE SEQUENCE</scope>
    <source>
        <strain evidence="1">S1CR25-10</strain>
    </source>
</reference>
<comment type="caution">
    <text evidence="1">The sequence shown here is derived from an EMBL/GenBank/DDBJ whole genome shotgun (WGS) entry which is preliminary data.</text>
</comment>
<organism evidence="1 2">
    <name type="scientific">Natrinema salsiterrestre</name>
    <dbReference type="NCBI Taxonomy" id="2950540"/>
    <lineage>
        <taxon>Archaea</taxon>
        <taxon>Methanobacteriati</taxon>
        <taxon>Methanobacteriota</taxon>
        <taxon>Stenosarchaea group</taxon>
        <taxon>Halobacteria</taxon>
        <taxon>Halobacteriales</taxon>
        <taxon>Natrialbaceae</taxon>
        <taxon>Natrinema</taxon>
    </lineage>
</organism>
<protein>
    <submittedName>
        <fullName evidence="1">Hsp20/alpha crystallin family protein</fullName>
    </submittedName>
</protein>
<sequence length="98" mass="10460">MSSSDSSDAASFPFPLQIEYDGPADRLRVAVDVDPAPLEDVTVEVGSRRLRIAVDRDDGTAERTLTPLPAGLVVGDDCEAVYNNGVLSVSLETVPRGW</sequence>
<dbReference type="SUPFAM" id="SSF49764">
    <property type="entry name" value="HSP20-like chaperones"/>
    <property type="match status" value="1"/>
</dbReference>
<dbReference type="EMBL" id="JAMQOT010000001">
    <property type="protein sequence ID" value="MDF9744718.1"/>
    <property type="molecule type" value="Genomic_DNA"/>
</dbReference>